<dbReference type="EC" id="6.1.1.18" evidence="2 10"/>
<dbReference type="InterPro" id="IPR004514">
    <property type="entry name" value="Gln-tRNA-synth"/>
</dbReference>
<evidence type="ECO:0000256" key="12">
    <source>
        <dbReference type="SAM" id="MobiDB-lite"/>
    </source>
</evidence>
<organism evidence="16 17">
    <name type="scientific">Cephaloticoccus primus</name>
    <dbReference type="NCBI Taxonomy" id="1548207"/>
    <lineage>
        <taxon>Bacteria</taxon>
        <taxon>Pseudomonadati</taxon>
        <taxon>Verrucomicrobiota</taxon>
        <taxon>Opitutia</taxon>
        <taxon>Opitutales</taxon>
        <taxon>Opitutaceae</taxon>
        <taxon>Cephaloticoccus</taxon>
    </lineage>
</organism>
<keyword evidence="4 11" id="KW-0436">Ligase</keyword>
<dbReference type="PANTHER" id="PTHR43097:SF5">
    <property type="entry name" value="GLUTAMATE--TRNA LIGASE"/>
    <property type="match status" value="1"/>
</dbReference>
<dbReference type="Pfam" id="PF03950">
    <property type="entry name" value="tRNA-synt_1c_C"/>
    <property type="match status" value="1"/>
</dbReference>
<sequence>MPDNAAVTAAAASATPTDFIRDIVATHVAEGRYPQIVTRFPPEPNGYLHLGHARAICLSFGVAREQGGRCHLRFDDTNPAKEDSHYVEAITRDIRWLISGWADAQLTFKPRGAQPETRTGDDGRSDRLVPHCPADSPDAEPYAASDYFEALYDYAVELIRRGKAYVCDLSPEDTERYRGTPTQPGQNSPWRERSVAENLDLFARMRAGEFPDGARTLRAKIDMASPNLWLRDPLLYRIRHIAHHRTGDQWCIYPLYDYAHCLSDYLEGITHSFCSLEFVVHRPLYDWVLDSLELPRPRPHQYEFAKLIPSYTIMSKRNLLRLVQERAVEGWDDPRMPTLAGLRRRGVPAQALRRFVIGTGITTHDGGLTDIALFEHTLRDELNKSALRRLAVLRPLKLVLTNLAEGEAIPCAATNDPQSSEPTTRIVNLTREVFIERDDFAEVPPPKFHRLKPGGEVRLKYACIIQLDEIVKDAAGNLVELRATAQLDTRAGQPNSNKKVKGTIHWVSASESIEAQVRLYDRLFTVPEPAAEDDFLKVLNPHSLEIVNGARLEPSLAAARPGEPVQFERLGYFVLDAQADANALASTREGEATLASASSPSAQNAAEKLKAQVTTRPVPLIFNRTITLRDNR</sequence>
<keyword evidence="17" id="KW-1185">Reference proteome</keyword>
<dbReference type="InterPro" id="IPR020059">
    <property type="entry name" value="Glu/Gln-tRNA-synth_Ib_codon-bd"/>
</dbReference>
<evidence type="ECO:0000256" key="9">
    <source>
        <dbReference type="ARBA" id="ARBA00048270"/>
    </source>
</evidence>
<dbReference type="FunFam" id="3.40.50.620:FF:000037">
    <property type="entry name" value="Glutamine--tRNA ligase cytoplasmic"/>
    <property type="match status" value="1"/>
</dbReference>
<dbReference type="Proteomes" id="UP000070058">
    <property type="component" value="Unassembled WGS sequence"/>
</dbReference>
<comment type="catalytic activity">
    <reaction evidence="9">
        <text>tRNA(Gln) + L-glutamine + ATP = L-glutaminyl-tRNA(Gln) + AMP + diphosphate</text>
        <dbReference type="Rhea" id="RHEA:20121"/>
        <dbReference type="Rhea" id="RHEA-COMP:9662"/>
        <dbReference type="Rhea" id="RHEA-COMP:9681"/>
        <dbReference type="ChEBI" id="CHEBI:30616"/>
        <dbReference type="ChEBI" id="CHEBI:33019"/>
        <dbReference type="ChEBI" id="CHEBI:58359"/>
        <dbReference type="ChEBI" id="CHEBI:78442"/>
        <dbReference type="ChEBI" id="CHEBI:78521"/>
        <dbReference type="ChEBI" id="CHEBI:456215"/>
        <dbReference type="EC" id="6.1.1.18"/>
    </reaction>
</comment>
<evidence type="ECO:0000313" key="17">
    <source>
        <dbReference type="Proteomes" id="UP000070058"/>
    </source>
</evidence>
<dbReference type="InterPro" id="IPR020058">
    <property type="entry name" value="Glu/Gln-tRNA-synth_Ib_cat-dom"/>
</dbReference>
<dbReference type="Pfam" id="PF20974">
    <property type="entry name" value="tRNA-synt_1c_C2"/>
    <property type="match status" value="1"/>
</dbReference>
<dbReference type="STRING" id="1548207.AXK11_05480"/>
<dbReference type="InterPro" id="IPR049437">
    <property type="entry name" value="tRNA-synt_1c_C2"/>
</dbReference>
<dbReference type="InterPro" id="IPR000924">
    <property type="entry name" value="Glu/Gln-tRNA-synth"/>
</dbReference>
<feature type="compositionally biased region" description="Basic and acidic residues" evidence="12">
    <location>
        <begin position="118"/>
        <end position="129"/>
    </location>
</feature>
<evidence type="ECO:0000313" key="16">
    <source>
        <dbReference type="EMBL" id="KXU35797.1"/>
    </source>
</evidence>
<dbReference type="SUPFAM" id="SSF52374">
    <property type="entry name" value="Nucleotidylyl transferase"/>
    <property type="match status" value="1"/>
</dbReference>
<evidence type="ECO:0000259" key="14">
    <source>
        <dbReference type="Pfam" id="PF03950"/>
    </source>
</evidence>
<reference evidence="17" key="1">
    <citation type="submission" date="2016-02" db="EMBL/GenBank/DDBJ databases">
        <authorList>
            <person name="Sanders J.G."/>
            <person name="Lin J.Y."/>
            <person name="Wertz J.T."/>
            <person name="Russell J.A."/>
            <person name="Moreau C.S."/>
            <person name="Powell S."/>
        </authorList>
    </citation>
    <scope>NUCLEOTIDE SEQUENCE [LARGE SCALE GENOMIC DNA]</scope>
    <source>
        <strain evidence="17">CAG34</strain>
    </source>
</reference>
<dbReference type="InterPro" id="IPR014729">
    <property type="entry name" value="Rossmann-like_a/b/a_fold"/>
</dbReference>
<dbReference type="PRINTS" id="PR00987">
    <property type="entry name" value="TRNASYNTHGLU"/>
</dbReference>
<evidence type="ECO:0000256" key="2">
    <source>
        <dbReference type="ARBA" id="ARBA00012836"/>
    </source>
</evidence>
<evidence type="ECO:0000259" key="13">
    <source>
        <dbReference type="Pfam" id="PF00749"/>
    </source>
</evidence>
<proteinExistence type="inferred from homology"/>
<evidence type="ECO:0000256" key="3">
    <source>
        <dbReference type="ARBA" id="ARBA00022490"/>
    </source>
</evidence>
<dbReference type="GO" id="GO:0006425">
    <property type="term" value="P:glutaminyl-tRNA aminoacylation"/>
    <property type="evidence" value="ECO:0007669"/>
    <property type="project" value="UniProtKB-UniRule"/>
</dbReference>
<dbReference type="Gene3D" id="2.40.240.10">
    <property type="entry name" value="Ribosomal Protein L25, Chain P"/>
    <property type="match status" value="2"/>
</dbReference>
<feature type="domain" description="Glutamyl/glutaminyl-tRNA synthetase class Ib anti-codon binding" evidence="14">
    <location>
        <begin position="386"/>
        <end position="484"/>
    </location>
</feature>
<keyword evidence="5 11" id="KW-0547">Nucleotide-binding</keyword>
<keyword evidence="6 11" id="KW-0067">ATP-binding</keyword>
<dbReference type="GO" id="GO:0004819">
    <property type="term" value="F:glutamine-tRNA ligase activity"/>
    <property type="evidence" value="ECO:0007669"/>
    <property type="project" value="UniProtKB-UniRule"/>
</dbReference>
<gene>
    <name evidence="16" type="ORF">AXK11_05480</name>
</gene>
<evidence type="ECO:0000256" key="8">
    <source>
        <dbReference type="ARBA" id="ARBA00023146"/>
    </source>
</evidence>
<feature type="domain" description="tRNA synthetases class I (E and Q) anti-codon binding" evidence="15">
    <location>
        <begin position="503"/>
        <end position="576"/>
    </location>
</feature>
<comment type="caution">
    <text evidence="16">The sequence shown here is derived from an EMBL/GenBank/DDBJ whole genome shotgun (WGS) entry which is preliminary data.</text>
</comment>
<evidence type="ECO:0000256" key="10">
    <source>
        <dbReference type="NCBIfam" id="TIGR00440"/>
    </source>
</evidence>
<dbReference type="GO" id="GO:0005829">
    <property type="term" value="C:cytosol"/>
    <property type="evidence" value="ECO:0007669"/>
    <property type="project" value="TreeGrafter"/>
</dbReference>
<dbReference type="InterPro" id="IPR001412">
    <property type="entry name" value="aa-tRNA-synth_I_CS"/>
</dbReference>
<dbReference type="PROSITE" id="PS00178">
    <property type="entry name" value="AA_TRNA_LIGASE_I"/>
    <property type="match status" value="1"/>
</dbReference>
<accession>A0A139SMJ5</accession>
<feature type="region of interest" description="Disordered" evidence="12">
    <location>
        <begin position="108"/>
        <end position="137"/>
    </location>
</feature>
<keyword evidence="8 11" id="KW-0030">Aminoacyl-tRNA synthetase</keyword>
<dbReference type="EMBL" id="LSZQ01000042">
    <property type="protein sequence ID" value="KXU35797.1"/>
    <property type="molecule type" value="Genomic_DNA"/>
</dbReference>
<evidence type="ECO:0000256" key="7">
    <source>
        <dbReference type="ARBA" id="ARBA00022917"/>
    </source>
</evidence>
<evidence type="ECO:0000256" key="4">
    <source>
        <dbReference type="ARBA" id="ARBA00022598"/>
    </source>
</evidence>
<evidence type="ECO:0000256" key="11">
    <source>
        <dbReference type="RuleBase" id="RU363037"/>
    </source>
</evidence>
<dbReference type="SUPFAM" id="SSF50715">
    <property type="entry name" value="Ribosomal protein L25-like"/>
    <property type="match status" value="1"/>
</dbReference>
<dbReference type="GO" id="GO:0005524">
    <property type="term" value="F:ATP binding"/>
    <property type="evidence" value="ECO:0007669"/>
    <property type="project" value="UniProtKB-KW"/>
</dbReference>
<dbReference type="InterPro" id="IPR011035">
    <property type="entry name" value="Ribosomal_bL25/Gln-tRNA_synth"/>
</dbReference>
<dbReference type="InterPro" id="IPR020056">
    <property type="entry name" value="Rbsml_bL25/Gln-tRNA_synth_N"/>
</dbReference>
<dbReference type="NCBIfam" id="TIGR00440">
    <property type="entry name" value="glnS"/>
    <property type="match status" value="1"/>
</dbReference>
<name>A0A139SMJ5_9BACT</name>
<dbReference type="PANTHER" id="PTHR43097">
    <property type="entry name" value="GLUTAMINE-TRNA LIGASE"/>
    <property type="match status" value="1"/>
</dbReference>
<protein>
    <recommendedName>
        <fullName evidence="2 10">Glutamine--tRNA ligase</fullName>
        <ecNumber evidence="2 10">6.1.1.18</ecNumber>
    </recommendedName>
</protein>
<dbReference type="InterPro" id="IPR050132">
    <property type="entry name" value="Gln/Glu-tRNA_Ligase"/>
</dbReference>
<keyword evidence="7 11" id="KW-0648">Protein biosynthesis</keyword>
<dbReference type="AlphaFoldDB" id="A0A139SMJ5"/>
<evidence type="ECO:0000259" key="15">
    <source>
        <dbReference type="Pfam" id="PF20974"/>
    </source>
</evidence>
<dbReference type="Pfam" id="PF00749">
    <property type="entry name" value="tRNA-synt_1c"/>
    <property type="match status" value="1"/>
</dbReference>
<feature type="domain" description="Glutamyl/glutaminyl-tRNA synthetase class Ib catalytic" evidence="13">
    <location>
        <begin position="35"/>
        <end position="377"/>
    </location>
</feature>
<evidence type="ECO:0000256" key="6">
    <source>
        <dbReference type="ARBA" id="ARBA00022840"/>
    </source>
</evidence>
<dbReference type="OrthoDB" id="9801560at2"/>
<evidence type="ECO:0000256" key="5">
    <source>
        <dbReference type="ARBA" id="ARBA00022741"/>
    </source>
</evidence>
<evidence type="ECO:0000256" key="1">
    <source>
        <dbReference type="ARBA" id="ARBA00005594"/>
    </source>
</evidence>
<dbReference type="Gene3D" id="3.40.50.620">
    <property type="entry name" value="HUPs"/>
    <property type="match status" value="1"/>
</dbReference>
<keyword evidence="3" id="KW-0963">Cytoplasm</keyword>
<comment type="similarity">
    <text evidence="1 11">Belongs to the class-I aminoacyl-tRNA synthetase family.</text>
</comment>